<dbReference type="GO" id="GO:0002218">
    <property type="term" value="P:activation of innate immune response"/>
    <property type="evidence" value="ECO:0007669"/>
    <property type="project" value="InterPro"/>
</dbReference>
<dbReference type="Pfam" id="PF15009">
    <property type="entry name" value="STING_LBD"/>
    <property type="match status" value="1"/>
</dbReference>
<evidence type="ECO:0000256" key="10">
    <source>
        <dbReference type="SAM" id="Phobius"/>
    </source>
</evidence>
<keyword evidence="7 10" id="KW-1133">Transmembrane helix</keyword>
<comment type="caution">
    <text evidence="13">The sequence shown here is derived from an EMBL/GenBank/DDBJ whole genome shotgun (WGS) entry which is preliminary data.</text>
</comment>
<reference evidence="13" key="1">
    <citation type="thesis" date="2020" institute="ProQuest LLC" country="789 East Eisenhower Parkway, Ann Arbor, MI, USA">
        <title>Comparative Genomics and Chromosome Evolution.</title>
        <authorList>
            <person name="Mudd A.B."/>
        </authorList>
    </citation>
    <scope>NUCLEOTIDE SEQUENCE</scope>
    <source>
        <strain evidence="13">Female2</strain>
        <tissue evidence="13">Blood</tissue>
    </source>
</reference>
<dbReference type="InterPro" id="IPR029158">
    <property type="entry name" value="STING"/>
</dbReference>
<accession>A0A8T2J1N8</accession>
<sequence length="279" mass="32692">METVKGLSGSSIFLELVVWNLGIKKYTCAQIIFSMATFIAIRQCCCLIRNVCEFFEELKHLQSRYQGDYRKALEASFNPGWWSAFGIAILCYIFYEENLLPCLPLLIYIPLILICWLFCWIAGIQDPTNATISEITEQKQLNVAHGLAWSYYVGYLKFVLPALKESVYMFNEENYNILNDPETRRLHILIPLSCRLYSDLNDADENITFVKEIPPLCIDRAGIKGRVFKYNLYRILDEDKRFHFYLFPDSPETEDPCRHLLSREILKHIKQQHSEEFIL</sequence>
<dbReference type="GO" id="GO:0061507">
    <property type="term" value="F:2',3'-cyclic GMP-AMP binding"/>
    <property type="evidence" value="ECO:0007669"/>
    <property type="project" value="TreeGrafter"/>
</dbReference>
<keyword evidence="14" id="KW-1185">Reference proteome</keyword>
<evidence type="ECO:0000256" key="3">
    <source>
        <dbReference type="ARBA" id="ARBA00004556"/>
    </source>
</evidence>
<feature type="transmembrane region" description="Helical" evidence="10">
    <location>
        <begin position="102"/>
        <end position="123"/>
    </location>
</feature>
<proteinExistence type="inferred from homology"/>
<evidence type="ECO:0000313" key="14">
    <source>
        <dbReference type="Proteomes" id="UP000812440"/>
    </source>
</evidence>
<dbReference type="GO" id="GO:0000139">
    <property type="term" value="C:Golgi membrane"/>
    <property type="evidence" value="ECO:0007669"/>
    <property type="project" value="UniProtKB-SubCell"/>
</dbReference>
<evidence type="ECO:0000256" key="1">
    <source>
        <dbReference type="ARBA" id="ARBA00004457"/>
    </source>
</evidence>
<evidence type="ECO:0000256" key="9">
    <source>
        <dbReference type="ARBA" id="ARBA00024169"/>
    </source>
</evidence>
<evidence type="ECO:0000256" key="2">
    <source>
        <dbReference type="ARBA" id="ARBA00004542"/>
    </source>
</evidence>
<dbReference type="AlphaFoldDB" id="A0A8T2J1N8"/>
<keyword evidence="8 10" id="KW-0472">Membrane</keyword>
<dbReference type="Pfam" id="PF23417">
    <property type="entry name" value="STING_TM"/>
    <property type="match status" value="1"/>
</dbReference>
<comment type="similarity">
    <text evidence="5">Belongs to the STING family.</text>
</comment>
<evidence type="ECO:0000256" key="4">
    <source>
        <dbReference type="ARBA" id="ARBA00004653"/>
    </source>
</evidence>
<feature type="transmembrane region" description="Helical" evidence="10">
    <location>
        <begin position="79"/>
        <end position="95"/>
    </location>
</feature>
<dbReference type="Gene3D" id="1.20.5.5200">
    <property type="match status" value="1"/>
</dbReference>
<dbReference type="PANTHER" id="PTHR34339">
    <property type="entry name" value="STIMULATOR OF INTERFERON GENES PROTEIN"/>
    <property type="match status" value="1"/>
</dbReference>
<dbReference type="OrthoDB" id="6053839at2759"/>
<feature type="domain" description="STING transmembrane" evidence="12">
    <location>
        <begin position="33"/>
        <end position="140"/>
    </location>
</feature>
<keyword evidence="6 10" id="KW-0812">Transmembrane</keyword>
<dbReference type="EMBL" id="JAACNH010000006">
    <property type="protein sequence ID" value="KAG8439135.1"/>
    <property type="molecule type" value="Genomic_DNA"/>
</dbReference>
<comment type="catalytic activity">
    <reaction evidence="9">
        <text>H(+)(in) = H(+)(out)</text>
        <dbReference type="Rhea" id="RHEA:34979"/>
        <dbReference type="ChEBI" id="CHEBI:15378"/>
    </reaction>
</comment>
<dbReference type="Gene3D" id="3.40.50.12100">
    <property type="entry name" value="Stimulator of interferon genes protein"/>
    <property type="match status" value="1"/>
</dbReference>
<evidence type="ECO:0000256" key="8">
    <source>
        <dbReference type="ARBA" id="ARBA00023136"/>
    </source>
</evidence>
<organism evidence="13 14">
    <name type="scientific">Hymenochirus boettgeri</name>
    <name type="common">Congo dwarf clawed frog</name>
    <dbReference type="NCBI Taxonomy" id="247094"/>
    <lineage>
        <taxon>Eukaryota</taxon>
        <taxon>Metazoa</taxon>
        <taxon>Chordata</taxon>
        <taxon>Craniata</taxon>
        <taxon>Vertebrata</taxon>
        <taxon>Euteleostomi</taxon>
        <taxon>Amphibia</taxon>
        <taxon>Batrachia</taxon>
        <taxon>Anura</taxon>
        <taxon>Pipoidea</taxon>
        <taxon>Pipidae</taxon>
        <taxon>Pipinae</taxon>
        <taxon>Hymenochirus</taxon>
    </lineage>
</organism>
<evidence type="ECO:0000256" key="6">
    <source>
        <dbReference type="ARBA" id="ARBA00022692"/>
    </source>
</evidence>
<dbReference type="GO" id="GO:0035438">
    <property type="term" value="F:cyclic-di-GMP binding"/>
    <property type="evidence" value="ECO:0007669"/>
    <property type="project" value="TreeGrafter"/>
</dbReference>
<dbReference type="InterPro" id="IPR055432">
    <property type="entry name" value="STING_LBD"/>
</dbReference>
<dbReference type="GO" id="GO:0033116">
    <property type="term" value="C:endoplasmic reticulum-Golgi intermediate compartment membrane"/>
    <property type="evidence" value="ECO:0007669"/>
    <property type="project" value="UniProtKB-SubCell"/>
</dbReference>
<dbReference type="InterPro" id="IPR055434">
    <property type="entry name" value="STING_TM"/>
</dbReference>
<protein>
    <recommendedName>
        <fullName evidence="15">Stimulator of interferon genes protein</fullName>
    </recommendedName>
</protein>
<dbReference type="GO" id="GO:0048471">
    <property type="term" value="C:perinuclear region of cytoplasm"/>
    <property type="evidence" value="ECO:0007669"/>
    <property type="project" value="UniProtKB-SubCell"/>
</dbReference>
<dbReference type="GO" id="GO:0016239">
    <property type="term" value="P:positive regulation of macroautophagy"/>
    <property type="evidence" value="ECO:0007669"/>
    <property type="project" value="TreeGrafter"/>
</dbReference>
<dbReference type="FunFam" id="1.20.5.5200:FF:000001">
    <property type="entry name" value="Stimulator of interferon genes protein"/>
    <property type="match status" value="1"/>
</dbReference>
<dbReference type="GO" id="GO:0000045">
    <property type="term" value="P:autophagosome assembly"/>
    <property type="evidence" value="ECO:0007669"/>
    <property type="project" value="TreeGrafter"/>
</dbReference>
<evidence type="ECO:0000256" key="5">
    <source>
        <dbReference type="ARBA" id="ARBA00009027"/>
    </source>
</evidence>
<dbReference type="GO" id="GO:0045087">
    <property type="term" value="P:innate immune response"/>
    <property type="evidence" value="ECO:0007669"/>
    <property type="project" value="TreeGrafter"/>
</dbReference>
<dbReference type="Proteomes" id="UP000812440">
    <property type="component" value="Chromosome 3"/>
</dbReference>
<dbReference type="GO" id="GO:0051607">
    <property type="term" value="P:defense response to virus"/>
    <property type="evidence" value="ECO:0007669"/>
    <property type="project" value="TreeGrafter"/>
</dbReference>
<comment type="subcellular location">
    <subcellularLocation>
        <location evidence="3">Cytoplasm</location>
        <location evidence="3">Perinuclear region</location>
    </subcellularLocation>
    <subcellularLocation>
        <location evidence="2">Cytoplasmic vesicle</location>
        <location evidence="2">Autophagosome membrane</location>
        <topology evidence="2">Multi-pass membrane protein</topology>
    </subcellularLocation>
    <subcellularLocation>
        <location evidence="1">Endoplasmic reticulum-Golgi intermediate compartment membrane</location>
        <topology evidence="1">Multi-pass membrane protein</topology>
    </subcellularLocation>
    <subcellularLocation>
        <location evidence="4">Golgi apparatus membrane</location>
        <topology evidence="4">Multi-pass membrane protein</topology>
    </subcellularLocation>
</comment>
<dbReference type="GO" id="GO:0061709">
    <property type="term" value="P:reticulophagy"/>
    <property type="evidence" value="ECO:0007669"/>
    <property type="project" value="TreeGrafter"/>
</dbReference>
<feature type="domain" description="STING ligand-binding" evidence="11">
    <location>
        <begin position="142"/>
        <end position="243"/>
    </location>
</feature>
<evidence type="ECO:0008006" key="15">
    <source>
        <dbReference type="Google" id="ProtNLM"/>
    </source>
</evidence>
<name>A0A8T2J1N8_9PIPI</name>
<gene>
    <name evidence="13" type="ORF">GDO86_005375</name>
</gene>
<evidence type="ECO:0000256" key="7">
    <source>
        <dbReference type="ARBA" id="ARBA00022989"/>
    </source>
</evidence>
<dbReference type="PANTHER" id="PTHR34339:SF1">
    <property type="entry name" value="STIMULATOR OF INTERFERON GENES PROTEIN"/>
    <property type="match status" value="1"/>
</dbReference>
<evidence type="ECO:0000259" key="12">
    <source>
        <dbReference type="Pfam" id="PF23417"/>
    </source>
</evidence>
<evidence type="ECO:0000313" key="13">
    <source>
        <dbReference type="EMBL" id="KAG8439135.1"/>
    </source>
</evidence>
<evidence type="ECO:0000259" key="11">
    <source>
        <dbReference type="Pfam" id="PF15009"/>
    </source>
</evidence>
<dbReference type="GO" id="GO:0005789">
    <property type="term" value="C:endoplasmic reticulum membrane"/>
    <property type="evidence" value="ECO:0007669"/>
    <property type="project" value="TreeGrafter"/>
</dbReference>
<dbReference type="InterPro" id="IPR038623">
    <property type="entry name" value="STING_C_sf"/>
</dbReference>
<dbReference type="GO" id="GO:0000421">
    <property type="term" value="C:autophagosome membrane"/>
    <property type="evidence" value="ECO:0007669"/>
    <property type="project" value="UniProtKB-SubCell"/>
</dbReference>
<dbReference type="GO" id="GO:0032481">
    <property type="term" value="P:positive regulation of type I interferon production"/>
    <property type="evidence" value="ECO:0007669"/>
    <property type="project" value="InterPro"/>
</dbReference>